<dbReference type="GO" id="GO:0070300">
    <property type="term" value="F:phosphatidic acid binding"/>
    <property type="evidence" value="ECO:0007669"/>
    <property type="project" value="InterPro"/>
</dbReference>
<sequence>MSGDEMELPAAKDVAKHILDKSLYALGLFSHISLTEDTSLLFNVERHGEKKGPRSKATLIHRLPDHDITVEAAWPELFLDSKGTYWEVPASASLDIASLISPSGLRYRFGLHKNSGHPEALNSSSDGVPLSLIPGLCAKAAFSYEKSRDLWREHVTKSPEEEEEPAWLSSYDIQLKEPHAAISGIIGGTCAAWFGGNKNISIQSKKRDPFSVDLFGSLCYTFQHGKFKNDFNDLSRVDARLDICSASSFIKGTYNIVSDIFKSHADREVDPLASPKLNVLFQQQVAGPIVFRVDSRVSLGSPSRKHIPHVEDVIYGLSYSFRMLESGKILAWFSPKRKEAMIELRFYEFDTPTKNS</sequence>
<dbReference type="AlphaFoldDB" id="A0AAX6G1S9"/>
<dbReference type="PANTHER" id="PTHR34954:SF3">
    <property type="entry name" value="EXPRESSED PROTEIN"/>
    <property type="match status" value="1"/>
</dbReference>
<reference evidence="1" key="1">
    <citation type="journal article" date="2023" name="GigaByte">
        <title>Genome assembly of the bearded iris, Iris pallida Lam.</title>
        <authorList>
            <person name="Bruccoleri R.E."/>
            <person name="Oakeley E.J."/>
            <person name="Faust A.M.E."/>
            <person name="Altorfer M."/>
            <person name="Dessus-Babus S."/>
            <person name="Burckhardt D."/>
            <person name="Oertli M."/>
            <person name="Naumann U."/>
            <person name="Petersen F."/>
            <person name="Wong J."/>
        </authorList>
    </citation>
    <scope>NUCLEOTIDE SEQUENCE</scope>
    <source>
        <strain evidence="1">GSM-AAB239-AS_SAM_17_03QT</strain>
    </source>
</reference>
<evidence type="ECO:0000313" key="2">
    <source>
        <dbReference type="Proteomes" id="UP001140949"/>
    </source>
</evidence>
<reference evidence="1" key="2">
    <citation type="submission" date="2023-04" db="EMBL/GenBank/DDBJ databases">
        <authorList>
            <person name="Bruccoleri R.E."/>
            <person name="Oakeley E.J."/>
            <person name="Faust A.-M."/>
            <person name="Dessus-Babus S."/>
            <person name="Altorfer M."/>
            <person name="Burckhardt D."/>
            <person name="Oertli M."/>
            <person name="Naumann U."/>
            <person name="Petersen F."/>
            <person name="Wong J."/>
        </authorList>
    </citation>
    <scope>NUCLEOTIDE SEQUENCE</scope>
    <source>
        <strain evidence="1">GSM-AAB239-AS_SAM_17_03QT</strain>
        <tissue evidence="1">Leaf</tissue>
    </source>
</reference>
<gene>
    <name evidence="1" type="ORF">M6B38_390510</name>
</gene>
<accession>A0AAX6G1S9</accession>
<dbReference type="GO" id="GO:1990052">
    <property type="term" value="P:ER to chloroplast lipid transport"/>
    <property type="evidence" value="ECO:0007669"/>
    <property type="project" value="InterPro"/>
</dbReference>
<comment type="caution">
    <text evidence="1">The sequence shown here is derived from an EMBL/GenBank/DDBJ whole genome shotgun (WGS) entry which is preliminary data.</text>
</comment>
<organism evidence="1 2">
    <name type="scientific">Iris pallida</name>
    <name type="common">Sweet iris</name>
    <dbReference type="NCBI Taxonomy" id="29817"/>
    <lineage>
        <taxon>Eukaryota</taxon>
        <taxon>Viridiplantae</taxon>
        <taxon>Streptophyta</taxon>
        <taxon>Embryophyta</taxon>
        <taxon>Tracheophyta</taxon>
        <taxon>Spermatophyta</taxon>
        <taxon>Magnoliopsida</taxon>
        <taxon>Liliopsida</taxon>
        <taxon>Asparagales</taxon>
        <taxon>Iridaceae</taxon>
        <taxon>Iridoideae</taxon>
        <taxon>Irideae</taxon>
        <taxon>Iris</taxon>
    </lineage>
</organism>
<dbReference type="Proteomes" id="UP001140949">
    <property type="component" value="Unassembled WGS sequence"/>
</dbReference>
<dbReference type="InterPro" id="IPR044160">
    <property type="entry name" value="TGD4-like"/>
</dbReference>
<evidence type="ECO:0000313" key="1">
    <source>
        <dbReference type="EMBL" id="KAJ6822121.1"/>
    </source>
</evidence>
<protein>
    <submittedName>
        <fullName evidence="1">Protein TRIGALACTOSYLDIACYLGLYCEROL 4, chloroplastic</fullName>
    </submittedName>
</protein>
<name>A0AAX6G1S9_IRIPA</name>
<dbReference type="GO" id="GO:0034196">
    <property type="term" value="P:acylglycerol transport"/>
    <property type="evidence" value="ECO:0007669"/>
    <property type="project" value="InterPro"/>
</dbReference>
<keyword evidence="2" id="KW-1185">Reference proteome</keyword>
<dbReference type="GO" id="GO:0009941">
    <property type="term" value="C:chloroplast envelope"/>
    <property type="evidence" value="ECO:0007669"/>
    <property type="project" value="TreeGrafter"/>
</dbReference>
<dbReference type="EMBL" id="JANAVB010024599">
    <property type="protein sequence ID" value="KAJ6822121.1"/>
    <property type="molecule type" value="Genomic_DNA"/>
</dbReference>
<proteinExistence type="predicted"/>
<dbReference type="PANTHER" id="PTHR34954">
    <property type="entry name" value="EXPRESSED PROTEIN"/>
    <property type="match status" value="1"/>
</dbReference>